<dbReference type="AlphaFoldDB" id="A0AAT9HTD4"/>
<feature type="compositionally biased region" description="Polar residues" evidence="1">
    <location>
        <begin position="210"/>
        <end position="222"/>
    </location>
</feature>
<dbReference type="EMBL" id="AP035768">
    <property type="protein sequence ID" value="BFO20536.1"/>
    <property type="molecule type" value="Genomic_DNA"/>
</dbReference>
<sequence>MEFVRADVAGVFAGGGDGHLADQEAFAAVAGGVLLAHRAPVPPHVVHLRLVPGERVDRVAGAGIGLRVRGVGQLRVLVEAGGDVDAEAVDAPVQPEAEDAVELGGDLGLAPVPVRLLGREHMQIPLAGPAVRLGDTGPGGSAEHGVPVVGRFGAVGAAALGEVEAGALGAARGRVEGGAEPGCSLEQWLGTMSSSTRTPSRRAVATSRSNSARSPKTGSTPV</sequence>
<evidence type="ECO:0000313" key="2">
    <source>
        <dbReference type="EMBL" id="BFO20536.1"/>
    </source>
</evidence>
<proteinExistence type="predicted"/>
<organism evidence="2">
    <name type="scientific">Streptomyces haneummycinicus</name>
    <dbReference type="NCBI Taxonomy" id="3074435"/>
    <lineage>
        <taxon>Bacteria</taxon>
        <taxon>Bacillati</taxon>
        <taxon>Actinomycetota</taxon>
        <taxon>Actinomycetes</taxon>
        <taxon>Kitasatosporales</taxon>
        <taxon>Streptomycetaceae</taxon>
        <taxon>Streptomyces</taxon>
    </lineage>
</organism>
<evidence type="ECO:0000256" key="1">
    <source>
        <dbReference type="SAM" id="MobiDB-lite"/>
    </source>
</evidence>
<accession>A0AAT9HTD4</accession>
<gene>
    <name evidence="2" type="ORF">SHKM778_69240</name>
</gene>
<protein>
    <submittedName>
        <fullName evidence="2">Uncharacterized protein</fullName>
    </submittedName>
</protein>
<reference evidence="2" key="1">
    <citation type="submission" date="2024-06" db="EMBL/GenBank/DDBJ databases">
        <authorList>
            <consortium name="consrtm"/>
            <person name="Uemura M."/>
            <person name="Terahara T."/>
        </authorList>
    </citation>
    <scope>NUCLEOTIDE SEQUENCE</scope>
    <source>
        <strain evidence="2">KM77-8</strain>
    </source>
</reference>
<name>A0AAT9HTD4_9ACTN</name>
<reference evidence="2" key="2">
    <citation type="submission" date="2024-07" db="EMBL/GenBank/DDBJ databases">
        <title>Streptomyces haneummycinica sp. nov., a new antibiotic-producing actinobacterium isolated from marine sediment.</title>
        <authorList>
            <person name="Uemura M."/>
            <person name="Hamada M."/>
            <person name="Hirano S."/>
            <person name="Kobayashi K."/>
            <person name="Ohshiro T."/>
            <person name="Kobayashi T."/>
            <person name="Terahara T."/>
        </authorList>
    </citation>
    <scope>NUCLEOTIDE SEQUENCE</scope>
    <source>
        <strain evidence="2">KM77-8</strain>
    </source>
</reference>
<feature type="region of interest" description="Disordered" evidence="1">
    <location>
        <begin position="174"/>
        <end position="222"/>
    </location>
</feature>
<feature type="compositionally biased region" description="Low complexity" evidence="1">
    <location>
        <begin position="191"/>
        <end position="209"/>
    </location>
</feature>